<dbReference type="InterPro" id="IPR016125">
    <property type="entry name" value="Peptidase_C15-like"/>
</dbReference>
<dbReference type="CDD" id="cd00501">
    <property type="entry name" value="Peptidase_C15"/>
    <property type="match status" value="1"/>
</dbReference>
<evidence type="ECO:0000256" key="3">
    <source>
        <dbReference type="ARBA" id="ARBA00022670"/>
    </source>
</evidence>
<protein>
    <recommendedName>
        <fullName evidence="6">Pyroglutamyl-peptidase I</fullName>
        <ecNumber evidence="6">3.4.19.3</ecNumber>
    </recommendedName>
</protein>
<comment type="similarity">
    <text evidence="1">Belongs to the peptidase C15 family.</text>
</comment>
<evidence type="ECO:0000256" key="4">
    <source>
        <dbReference type="ARBA" id="ARBA00022801"/>
    </source>
</evidence>
<keyword evidence="4" id="KW-0378">Hydrolase</keyword>
<name>A0A133NMQ9_GARVA</name>
<dbReference type="OrthoDB" id="9779738at2"/>
<dbReference type="Proteomes" id="UP000070558">
    <property type="component" value="Unassembled WGS sequence"/>
</dbReference>
<evidence type="ECO:0000256" key="6">
    <source>
        <dbReference type="PROSITE-ProRule" id="PRU10077"/>
    </source>
</evidence>
<evidence type="ECO:0000256" key="5">
    <source>
        <dbReference type="ARBA" id="ARBA00022807"/>
    </source>
</evidence>
<keyword evidence="2" id="KW-0963">Cytoplasm</keyword>
<dbReference type="PATRIC" id="fig|2702.99.peg.1080"/>
<dbReference type="PANTHER" id="PTHR23402:SF1">
    <property type="entry name" value="PYROGLUTAMYL-PEPTIDASE I"/>
    <property type="match status" value="1"/>
</dbReference>
<organism evidence="7 8">
    <name type="scientific">Gardnerella vaginalis</name>
    <dbReference type="NCBI Taxonomy" id="2702"/>
    <lineage>
        <taxon>Bacteria</taxon>
        <taxon>Bacillati</taxon>
        <taxon>Actinomycetota</taxon>
        <taxon>Actinomycetes</taxon>
        <taxon>Bifidobacteriales</taxon>
        <taxon>Bifidobacteriaceae</taxon>
        <taxon>Gardnerella</taxon>
    </lineage>
</organism>
<dbReference type="RefSeq" id="WP_060787208.1">
    <property type="nucleotide sequence ID" value="NZ_JBLLPD010000007.1"/>
</dbReference>
<dbReference type="EC" id="3.4.19.3" evidence="6"/>
<dbReference type="PIRSF" id="PIRSF015592">
    <property type="entry name" value="Prld-crbxl_pptds"/>
    <property type="match status" value="1"/>
</dbReference>
<dbReference type="AlphaFoldDB" id="A0A133NMQ9"/>
<accession>A0A133NMQ9</accession>
<dbReference type="InterPro" id="IPR036440">
    <property type="entry name" value="Peptidase_C15-like_sf"/>
</dbReference>
<proteinExistence type="inferred from homology"/>
<dbReference type="Gene3D" id="3.40.630.20">
    <property type="entry name" value="Peptidase C15, pyroglutamyl peptidase I-like"/>
    <property type="match status" value="1"/>
</dbReference>
<dbReference type="PROSITE" id="PS01334">
    <property type="entry name" value="PYRASE_CYS"/>
    <property type="match status" value="1"/>
</dbReference>
<feature type="active site" evidence="6">
    <location>
        <position position="157"/>
    </location>
</feature>
<evidence type="ECO:0000313" key="7">
    <source>
        <dbReference type="EMBL" id="KXA17555.1"/>
    </source>
</evidence>
<gene>
    <name evidence="7" type="ORF">HMPREF3216_01105</name>
</gene>
<keyword evidence="5" id="KW-0788">Thiol protease</keyword>
<dbReference type="GO" id="GO:0006508">
    <property type="term" value="P:proteolysis"/>
    <property type="evidence" value="ECO:0007669"/>
    <property type="project" value="UniProtKB-KW"/>
</dbReference>
<dbReference type="GO" id="GO:0005829">
    <property type="term" value="C:cytosol"/>
    <property type="evidence" value="ECO:0007669"/>
    <property type="project" value="InterPro"/>
</dbReference>
<evidence type="ECO:0000313" key="8">
    <source>
        <dbReference type="Proteomes" id="UP000070558"/>
    </source>
</evidence>
<dbReference type="SUPFAM" id="SSF53182">
    <property type="entry name" value="Pyrrolidone carboxyl peptidase (pyroglutamate aminopeptidase)"/>
    <property type="match status" value="1"/>
</dbReference>
<evidence type="ECO:0000256" key="1">
    <source>
        <dbReference type="ARBA" id="ARBA00006641"/>
    </source>
</evidence>
<reference evidence="7 8" key="1">
    <citation type="submission" date="2016-01" db="EMBL/GenBank/DDBJ databases">
        <authorList>
            <person name="Oliw E.H."/>
        </authorList>
    </citation>
    <scope>NUCLEOTIDE SEQUENCE [LARGE SCALE GENOMIC DNA]</scope>
    <source>
        <strain evidence="7 8">GED7760B</strain>
    </source>
</reference>
<dbReference type="InterPro" id="IPR000816">
    <property type="entry name" value="Peptidase_C15"/>
</dbReference>
<sequence length="227" mass="24811">MTKINVVISGFGPYEDLSINPSYEVPLALEHAKNGDLESDFGLPEDVEIKVKSVMLPISFANAWPQLLDTINAQDADIVIATGVKHAARGVQLERCATNIMDANKPDVDNRTPQSVQIVENGPAAYWTRLPLRMILNDFAHSGIASTLSSDAGTYVCNSLFYRLLDWASNNSQKRIIAGFVSFPPVVALHDARHGLPLDAQIKAGKSIICEAVKYYMKPSSLSILLE</sequence>
<keyword evidence="3" id="KW-0645">Protease</keyword>
<dbReference type="InterPro" id="IPR033694">
    <property type="entry name" value="PGPEP1_Cys_AS"/>
</dbReference>
<comment type="caution">
    <text evidence="7">The sequence shown here is derived from an EMBL/GenBank/DDBJ whole genome shotgun (WGS) entry which is preliminary data.</text>
</comment>
<comment type="catalytic activity">
    <reaction evidence="6">
        <text>Release of an N-terminal pyroglutamyl group from a polypeptide, the second amino acid generally not being Pro.</text>
        <dbReference type="EC" id="3.4.19.3"/>
    </reaction>
</comment>
<evidence type="ECO:0000256" key="2">
    <source>
        <dbReference type="ARBA" id="ARBA00022490"/>
    </source>
</evidence>
<dbReference type="GO" id="GO:0016920">
    <property type="term" value="F:pyroglutamyl-peptidase activity"/>
    <property type="evidence" value="ECO:0007669"/>
    <property type="project" value="UniProtKB-EC"/>
</dbReference>
<dbReference type="EMBL" id="LRQA01000052">
    <property type="protein sequence ID" value="KXA17555.1"/>
    <property type="molecule type" value="Genomic_DNA"/>
</dbReference>
<dbReference type="PANTHER" id="PTHR23402">
    <property type="entry name" value="PROTEASE FAMILY C15 PYROGLUTAMYL-PEPTIDASE I-RELATED"/>
    <property type="match status" value="1"/>
</dbReference>
<dbReference type="Pfam" id="PF01470">
    <property type="entry name" value="Peptidase_C15"/>
    <property type="match status" value="1"/>
</dbReference>